<keyword evidence="5 6" id="KW-0472">Membrane</keyword>
<evidence type="ECO:0000259" key="7">
    <source>
        <dbReference type="Pfam" id="PF02683"/>
    </source>
</evidence>
<evidence type="ECO:0000256" key="2">
    <source>
        <dbReference type="ARBA" id="ARBA00006143"/>
    </source>
</evidence>
<evidence type="ECO:0000256" key="1">
    <source>
        <dbReference type="ARBA" id="ARBA00004141"/>
    </source>
</evidence>
<feature type="transmembrane region" description="Helical" evidence="6">
    <location>
        <begin position="203"/>
        <end position="225"/>
    </location>
</feature>
<dbReference type="Proteomes" id="UP000318834">
    <property type="component" value="Unassembled WGS sequence"/>
</dbReference>
<gene>
    <name evidence="8" type="ORF">E6H05_10620</name>
</gene>
<evidence type="ECO:0000256" key="3">
    <source>
        <dbReference type="ARBA" id="ARBA00022692"/>
    </source>
</evidence>
<feature type="transmembrane region" description="Helical" evidence="6">
    <location>
        <begin position="169"/>
        <end position="191"/>
    </location>
</feature>
<dbReference type="GO" id="GO:0016020">
    <property type="term" value="C:membrane"/>
    <property type="evidence" value="ECO:0007669"/>
    <property type="project" value="UniProtKB-SubCell"/>
</dbReference>
<proteinExistence type="inferred from homology"/>
<name>A0A537INL6_9BACT</name>
<dbReference type="PANTHER" id="PTHR31272">
    <property type="entry name" value="CYTOCHROME C-TYPE BIOGENESIS PROTEIN HI_1454-RELATED"/>
    <property type="match status" value="1"/>
</dbReference>
<dbReference type="InterPro" id="IPR051790">
    <property type="entry name" value="Cytochrome_c-biogenesis_DsbD"/>
</dbReference>
<accession>A0A537INL6</accession>
<feature type="transmembrane region" description="Helical" evidence="6">
    <location>
        <begin position="53"/>
        <end position="82"/>
    </location>
</feature>
<organism evidence="8 9">
    <name type="scientific">Candidatus Segetimicrobium genomatis</name>
    <dbReference type="NCBI Taxonomy" id="2569760"/>
    <lineage>
        <taxon>Bacteria</taxon>
        <taxon>Bacillati</taxon>
        <taxon>Candidatus Sysuimicrobiota</taxon>
        <taxon>Candidatus Sysuimicrobiia</taxon>
        <taxon>Candidatus Sysuimicrobiales</taxon>
        <taxon>Candidatus Segetimicrobiaceae</taxon>
        <taxon>Candidatus Segetimicrobium</taxon>
    </lineage>
</organism>
<keyword evidence="4 6" id="KW-1133">Transmembrane helix</keyword>
<dbReference type="Pfam" id="PF02683">
    <property type="entry name" value="DsbD_TM"/>
    <property type="match status" value="1"/>
</dbReference>
<dbReference type="AlphaFoldDB" id="A0A537INL6"/>
<evidence type="ECO:0000313" key="9">
    <source>
        <dbReference type="Proteomes" id="UP000318834"/>
    </source>
</evidence>
<keyword evidence="3 6" id="KW-0812">Transmembrane</keyword>
<dbReference type="PANTHER" id="PTHR31272:SF4">
    <property type="entry name" value="CYTOCHROME C-TYPE BIOGENESIS PROTEIN HI_1454-RELATED"/>
    <property type="match status" value="1"/>
</dbReference>
<feature type="transmembrane region" description="Helical" evidence="6">
    <location>
        <begin position="129"/>
        <end position="157"/>
    </location>
</feature>
<dbReference type="GO" id="GO:0017004">
    <property type="term" value="P:cytochrome complex assembly"/>
    <property type="evidence" value="ECO:0007669"/>
    <property type="project" value="InterPro"/>
</dbReference>
<feature type="transmembrane region" description="Helical" evidence="6">
    <location>
        <begin position="88"/>
        <end position="108"/>
    </location>
</feature>
<feature type="transmembrane region" description="Helical" evidence="6">
    <location>
        <begin position="6"/>
        <end position="32"/>
    </location>
</feature>
<evidence type="ECO:0000256" key="4">
    <source>
        <dbReference type="ARBA" id="ARBA00022989"/>
    </source>
</evidence>
<sequence length="241" mass="25703">MPEVNLLLAFTAGVLGFLSPCIVPLIPGYLSFVSGVSLSELSPNDRRRHRARVLLSTAMFVVGFATIFTALGASATVLGNFVLMNRMWLGRVGGAIVIILGLSVWGMVRIPALFRERRIQVSRRGGLLGILPVGMAFGFAWTPCIGPVLAAILTLAATSTRAADGAILLLGYSLGLGIPFVITAVVLTGAIDALGWVRRHGRLIEAASGAFLVAMGAALMFDLIFRLNTWILRLFPFRPAI</sequence>
<evidence type="ECO:0000313" key="8">
    <source>
        <dbReference type="EMBL" id="TMI72879.1"/>
    </source>
</evidence>
<reference evidence="8 9" key="1">
    <citation type="journal article" date="2019" name="Nat. Microbiol.">
        <title>Mediterranean grassland soil C-N compound turnover is dependent on rainfall and depth, and is mediated by genomically divergent microorganisms.</title>
        <authorList>
            <person name="Diamond S."/>
            <person name="Andeer P.F."/>
            <person name="Li Z."/>
            <person name="Crits-Christoph A."/>
            <person name="Burstein D."/>
            <person name="Anantharaman K."/>
            <person name="Lane K.R."/>
            <person name="Thomas B.C."/>
            <person name="Pan C."/>
            <person name="Northen T.R."/>
            <person name="Banfield J.F."/>
        </authorList>
    </citation>
    <scope>NUCLEOTIDE SEQUENCE [LARGE SCALE GENOMIC DNA]</scope>
    <source>
        <strain evidence="8">NP_8</strain>
    </source>
</reference>
<comment type="similarity">
    <text evidence="2">Belongs to the DsbD family.</text>
</comment>
<comment type="caution">
    <text evidence="8">The sequence shown here is derived from an EMBL/GenBank/DDBJ whole genome shotgun (WGS) entry which is preliminary data.</text>
</comment>
<feature type="domain" description="Cytochrome C biogenesis protein transmembrane" evidence="7">
    <location>
        <begin position="5"/>
        <end position="195"/>
    </location>
</feature>
<dbReference type="EMBL" id="VBAP01000078">
    <property type="protein sequence ID" value="TMI72879.1"/>
    <property type="molecule type" value="Genomic_DNA"/>
</dbReference>
<evidence type="ECO:0000256" key="5">
    <source>
        <dbReference type="ARBA" id="ARBA00023136"/>
    </source>
</evidence>
<evidence type="ECO:0000256" key="6">
    <source>
        <dbReference type="SAM" id="Phobius"/>
    </source>
</evidence>
<comment type="subcellular location">
    <subcellularLocation>
        <location evidence="1">Membrane</location>
        <topology evidence="1">Multi-pass membrane protein</topology>
    </subcellularLocation>
</comment>
<protein>
    <submittedName>
        <fullName evidence="8">Cytochrome c biogenesis protein CcdA</fullName>
    </submittedName>
</protein>
<dbReference type="InterPro" id="IPR003834">
    <property type="entry name" value="Cyt_c_assmbl_TM_dom"/>
</dbReference>